<accession>A0A0F9MTC9</accession>
<gene>
    <name evidence="2" type="ORF">LCGC14_1420030</name>
</gene>
<keyword evidence="1" id="KW-1133">Transmembrane helix</keyword>
<evidence type="ECO:0000256" key="1">
    <source>
        <dbReference type="SAM" id="Phobius"/>
    </source>
</evidence>
<evidence type="ECO:0000313" key="2">
    <source>
        <dbReference type="EMBL" id="KKM72492.1"/>
    </source>
</evidence>
<proteinExistence type="predicted"/>
<organism evidence="2">
    <name type="scientific">marine sediment metagenome</name>
    <dbReference type="NCBI Taxonomy" id="412755"/>
    <lineage>
        <taxon>unclassified sequences</taxon>
        <taxon>metagenomes</taxon>
        <taxon>ecological metagenomes</taxon>
    </lineage>
</organism>
<comment type="caution">
    <text evidence="2">The sequence shown here is derived from an EMBL/GenBank/DDBJ whole genome shotgun (WGS) entry which is preliminary data.</text>
</comment>
<name>A0A0F9MTC9_9ZZZZ</name>
<reference evidence="2" key="1">
    <citation type="journal article" date="2015" name="Nature">
        <title>Complex archaea that bridge the gap between prokaryotes and eukaryotes.</title>
        <authorList>
            <person name="Spang A."/>
            <person name="Saw J.H."/>
            <person name="Jorgensen S.L."/>
            <person name="Zaremba-Niedzwiedzka K."/>
            <person name="Martijn J."/>
            <person name="Lind A.E."/>
            <person name="van Eijk R."/>
            <person name="Schleper C."/>
            <person name="Guy L."/>
            <person name="Ettema T.J."/>
        </authorList>
    </citation>
    <scope>NUCLEOTIDE SEQUENCE</scope>
</reference>
<protein>
    <submittedName>
        <fullName evidence="2">Uncharacterized protein</fullName>
    </submittedName>
</protein>
<dbReference type="AlphaFoldDB" id="A0A0F9MTC9"/>
<feature type="non-terminal residue" evidence="2">
    <location>
        <position position="1"/>
    </location>
</feature>
<feature type="transmembrane region" description="Helical" evidence="1">
    <location>
        <begin position="21"/>
        <end position="42"/>
    </location>
</feature>
<keyword evidence="1" id="KW-0812">Transmembrane</keyword>
<sequence>ITTVTRAHETRLSRGEGALSLLIKLVIVSVVASVGAVIGYVGKQTGLW</sequence>
<dbReference type="EMBL" id="LAZR01009460">
    <property type="protein sequence ID" value="KKM72492.1"/>
    <property type="molecule type" value="Genomic_DNA"/>
</dbReference>
<keyword evidence="1" id="KW-0472">Membrane</keyword>